<protein>
    <submittedName>
        <fullName evidence="5">DNA cytosine methyltransferase</fullName>
    </submittedName>
</protein>
<dbReference type="SUPFAM" id="SSF53335">
    <property type="entry name" value="S-adenosyl-L-methionine-dependent methyltransferases"/>
    <property type="match status" value="1"/>
</dbReference>
<evidence type="ECO:0000256" key="3">
    <source>
        <dbReference type="ARBA" id="ARBA00022747"/>
    </source>
</evidence>
<keyword evidence="6" id="KW-1185">Reference proteome</keyword>
<dbReference type="InterPro" id="IPR029063">
    <property type="entry name" value="SAM-dependent_MTases_sf"/>
</dbReference>
<comment type="catalytic activity">
    <reaction evidence="4">
        <text>a 2'-deoxycytidine in DNA + S-adenosyl-L-methionine = a 5-methyl-2'-deoxycytidine in DNA + S-adenosyl-L-homocysteine + H(+)</text>
        <dbReference type="Rhea" id="RHEA:13681"/>
        <dbReference type="Rhea" id="RHEA-COMP:11369"/>
        <dbReference type="Rhea" id="RHEA-COMP:11370"/>
        <dbReference type="ChEBI" id="CHEBI:15378"/>
        <dbReference type="ChEBI" id="CHEBI:57856"/>
        <dbReference type="ChEBI" id="CHEBI:59789"/>
        <dbReference type="ChEBI" id="CHEBI:85452"/>
        <dbReference type="ChEBI" id="CHEBI:85454"/>
        <dbReference type="EC" id="2.1.1.37"/>
    </reaction>
</comment>
<dbReference type="GO" id="GO:0009307">
    <property type="term" value="P:DNA restriction-modification system"/>
    <property type="evidence" value="ECO:0007669"/>
    <property type="project" value="UniProtKB-KW"/>
</dbReference>
<dbReference type="GO" id="GO:0003886">
    <property type="term" value="F:DNA (cytosine-5-)-methyltransferase activity"/>
    <property type="evidence" value="ECO:0007669"/>
    <property type="project" value="UniProtKB-EC"/>
</dbReference>
<dbReference type="Pfam" id="PF00145">
    <property type="entry name" value="DNA_methylase"/>
    <property type="match status" value="1"/>
</dbReference>
<keyword evidence="3" id="KW-0680">Restriction system</keyword>
<reference evidence="5 6" key="1">
    <citation type="submission" date="2018-08" db="EMBL/GenBank/DDBJ databases">
        <title>Genome sequence of Methylocystis hirsuta CSC1, a methanotroph able to accumulate PHAs.</title>
        <authorList>
            <person name="Bordel S."/>
            <person name="Rodriguez E."/>
            <person name="Gancedo J."/>
            <person name="Munoz R."/>
        </authorList>
    </citation>
    <scope>NUCLEOTIDE SEQUENCE [LARGE SCALE GENOMIC DNA]</scope>
    <source>
        <strain evidence="5 6">CSC1</strain>
    </source>
</reference>
<evidence type="ECO:0000313" key="6">
    <source>
        <dbReference type="Proteomes" id="UP000268623"/>
    </source>
</evidence>
<dbReference type="Proteomes" id="UP000268623">
    <property type="component" value="Unassembled WGS sequence"/>
</dbReference>
<organism evidence="5 6">
    <name type="scientific">Methylocystis hirsuta</name>
    <dbReference type="NCBI Taxonomy" id="369798"/>
    <lineage>
        <taxon>Bacteria</taxon>
        <taxon>Pseudomonadati</taxon>
        <taxon>Pseudomonadota</taxon>
        <taxon>Alphaproteobacteria</taxon>
        <taxon>Hyphomicrobiales</taxon>
        <taxon>Methylocystaceae</taxon>
        <taxon>Methylocystis</taxon>
    </lineage>
</organism>
<evidence type="ECO:0000313" key="5">
    <source>
        <dbReference type="EMBL" id="RNJ49411.1"/>
    </source>
</evidence>
<keyword evidence="2 5" id="KW-0808">Transferase</keyword>
<evidence type="ECO:0000256" key="2">
    <source>
        <dbReference type="ARBA" id="ARBA00022679"/>
    </source>
</evidence>
<keyword evidence="1 5" id="KW-0489">Methyltransferase</keyword>
<dbReference type="GO" id="GO:0032259">
    <property type="term" value="P:methylation"/>
    <property type="evidence" value="ECO:0007669"/>
    <property type="project" value="UniProtKB-KW"/>
</dbReference>
<name>A0A3M9XN29_9HYPH</name>
<dbReference type="OrthoDB" id="9813719at2"/>
<dbReference type="Gene3D" id="3.40.50.150">
    <property type="entry name" value="Vaccinia Virus protein VP39"/>
    <property type="match status" value="1"/>
</dbReference>
<dbReference type="RefSeq" id="WP_123175377.1">
    <property type="nucleotide sequence ID" value="NZ_QWDD01000001.1"/>
</dbReference>
<dbReference type="AlphaFoldDB" id="A0A3M9XN29"/>
<dbReference type="EMBL" id="QWDD01000001">
    <property type="protein sequence ID" value="RNJ49411.1"/>
    <property type="molecule type" value="Genomic_DNA"/>
</dbReference>
<evidence type="ECO:0000256" key="4">
    <source>
        <dbReference type="ARBA" id="ARBA00047422"/>
    </source>
</evidence>
<comment type="caution">
    <text evidence="5">The sequence shown here is derived from an EMBL/GenBank/DDBJ whole genome shotgun (WGS) entry which is preliminary data.</text>
</comment>
<sequence>MTAYYLEHDPFAAATLRKAIAAGVVAPGEVDERDIQEVPGDDLKEFKQVHLFAGSGGWSIAARVAGIPDDFPVWTGSCPCQPFSAAGLRGGTADERHLWPHMARLILARRPGLVFGEQVSAKAGRAWFDEVAADLEGNDYACGAVDLSALATGGSQVRQRLWFVARANGEPPMRIAEPRRQLFSWGAEPAMGCVAHGIPNRMDILRVLGNALDVRLAAEVMRAFFDLEML</sequence>
<accession>A0A3M9XN29</accession>
<proteinExistence type="predicted"/>
<dbReference type="InterPro" id="IPR001525">
    <property type="entry name" value="C5_MeTfrase"/>
</dbReference>
<evidence type="ECO:0000256" key="1">
    <source>
        <dbReference type="ARBA" id="ARBA00022603"/>
    </source>
</evidence>
<gene>
    <name evidence="5" type="ORF">D1O30_07135</name>
</gene>